<dbReference type="EMBL" id="SWJQ01001723">
    <property type="protein sequence ID" value="TRZ07565.1"/>
    <property type="molecule type" value="Genomic_DNA"/>
</dbReference>
<organism evidence="1 2">
    <name type="scientific">Zosterops borbonicus</name>
    <dbReference type="NCBI Taxonomy" id="364589"/>
    <lineage>
        <taxon>Eukaryota</taxon>
        <taxon>Metazoa</taxon>
        <taxon>Chordata</taxon>
        <taxon>Craniata</taxon>
        <taxon>Vertebrata</taxon>
        <taxon>Euteleostomi</taxon>
        <taxon>Archelosauria</taxon>
        <taxon>Archosauria</taxon>
        <taxon>Dinosauria</taxon>
        <taxon>Saurischia</taxon>
        <taxon>Theropoda</taxon>
        <taxon>Coelurosauria</taxon>
        <taxon>Aves</taxon>
        <taxon>Neognathae</taxon>
        <taxon>Neoaves</taxon>
        <taxon>Telluraves</taxon>
        <taxon>Australaves</taxon>
        <taxon>Passeriformes</taxon>
        <taxon>Sylvioidea</taxon>
        <taxon>Zosteropidae</taxon>
        <taxon>Zosterops</taxon>
    </lineage>
</organism>
<dbReference type="Proteomes" id="UP000796761">
    <property type="component" value="Unassembled WGS sequence"/>
</dbReference>
<accession>A0A8K1D954</accession>
<comment type="caution">
    <text evidence="1">The sequence shown here is derived from an EMBL/GenBank/DDBJ whole genome shotgun (WGS) entry which is preliminary data.</text>
</comment>
<gene>
    <name evidence="1" type="ORF">HGM15179_019540</name>
</gene>
<protein>
    <submittedName>
        <fullName evidence="1">Uncharacterized protein</fullName>
    </submittedName>
</protein>
<feature type="non-terminal residue" evidence="1">
    <location>
        <position position="1"/>
    </location>
</feature>
<reference evidence="1" key="1">
    <citation type="submission" date="2019-04" db="EMBL/GenBank/DDBJ databases">
        <title>Genome assembly of Zosterops borbonicus 15179.</title>
        <authorList>
            <person name="Leroy T."/>
            <person name="Anselmetti Y."/>
            <person name="Tilak M.-K."/>
            <person name="Nabholz B."/>
        </authorList>
    </citation>
    <scope>NUCLEOTIDE SEQUENCE</scope>
    <source>
        <strain evidence="1">HGM_15179</strain>
        <tissue evidence="1">Muscle</tissue>
    </source>
</reference>
<name>A0A8K1D954_9PASS</name>
<feature type="non-terminal residue" evidence="1">
    <location>
        <position position="86"/>
    </location>
</feature>
<evidence type="ECO:0000313" key="1">
    <source>
        <dbReference type="EMBL" id="TRZ07565.1"/>
    </source>
</evidence>
<proteinExistence type="predicted"/>
<evidence type="ECO:0000313" key="2">
    <source>
        <dbReference type="Proteomes" id="UP000796761"/>
    </source>
</evidence>
<sequence length="86" mass="8850">SRLGIAWDQVGVDGPCPWRRIGHGLNLPWLSAGWAHPGSAGAEAALGSARALLSSAPGTARLSLPSHYSDSFASDKPVSSTVLELS</sequence>
<keyword evidence="2" id="KW-1185">Reference proteome</keyword>
<dbReference type="AlphaFoldDB" id="A0A8K1D954"/>